<dbReference type="InterPro" id="IPR013087">
    <property type="entry name" value="Znf_C2H2_type"/>
</dbReference>
<feature type="non-terminal residue" evidence="10">
    <location>
        <position position="1"/>
    </location>
</feature>
<gene>
    <name evidence="10" type="ORF">ABMA28_017348</name>
</gene>
<evidence type="ECO:0000256" key="8">
    <source>
        <dbReference type="PROSITE-ProRule" id="PRU00042"/>
    </source>
</evidence>
<evidence type="ECO:0000256" key="1">
    <source>
        <dbReference type="ARBA" id="ARBA00004123"/>
    </source>
</evidence>
<dbReference type="PANTHER" id="PTHR16515:SF66">
    <property type="entry name" value="C2H2-TYPE DOMAIN-CONTAINING PROTEIN"/>
    <property type="match status" value="1"/>
</dbReference>
<dbReference type="Gene3D" id="3.30.160.60">
    <property type="entry name" value="Classic Zinc Finger"/>
    <property type="match status" value="3"/>
</dbReference>
<evidence type="ECO:0000259" key="9">
    <source>
        <dbReference type="PROSITE" id="PS50157"/>
    </source>
</evidence>
<dbReference type="GO" id="GO:0005634">
    <property type="term" value="C:nucleus"/>
    <property type="evidence" value="ECO:0007669"/>
    <property type="project" value="UniProtKB-SubCell"/>
</dbReference>
<protein>
    <recommendedName>
        <fullName evidence="9">C2H2-type domain-containing protein</fullName>
    </recommendedName>
</protein>
<dbReference type="SUPFAM" id="SSF57667">
    <property type="entry name" value="beta-beta-alpha zinc fingers"/>
    <property type="match status" value="2"/>
</dbReference>
<dbReference type="PROSITE" id="PS00028">
    <property type="entry name" value="ZINC_FINGER_C2H2_1"/>
    <property type="match status" value="3"/>
</dbReference>
<keyword evidence="7" id="KW-0539">Nucleus</keyword>
<dbReference type="PANTHER" id="PTHR16515">
    <property type="entry name" value="PR DOMAIN ZINC FINGER PROTEIN"/>
    <property type="match status" value="1"/>
</dbReference>
<accession>A0ABD0S2T7</accession>
<dbReference type="InterPro" id="IPR050331">
    <property type="entry name" value="Zinc_finger"/>
</dbReference>
<dbReference type="AlphaFoldDB" id="A0ABD0S2T7"/>
<evidence type="ECO:0000256" key="4">
    <source>
        <dbReference type="ARBA" id="ARBA00022771"/>
    </source>
</evidence>
<organism evidence="10 11">
    <name type="scientific">Loxostege sticticalis</name>
    <name type="common">Beet webworm moth</name>
    <dbReference type="NCBI Taxonomy" id="481309"/>
    <lineage>
        <taxon>Eukaryota</taxon>
        <taxon>Metazoa</taxon>
        <taxon>Ecdysozoa</taxon>
        <taxon>Arthropoda</taxon>
        <taxon>Hexapoda</taxon>
        <taxon>Insecta</taxon>
        <taxon>Pterygota</taxon>
        <taxon>Neoptera</taxon>
        <taxon>Endopterygota</taxon>
        <taxon>Lepidoptera</taxon>
        <taxon>Glossata</taxon>
        <taxon>Ditrysia</taxon>
        <taxon>Pyraloidea</taxon>
        <taxon>Crambidae</taxon>
        <taxon>Pyraustinae</taxon>
        <taxon>Loxostege</taxon>
    </lineage>
</organism>
<feature type="domain" description="C2H2-type" evidence="9">
    <location>
        <begin position="67"/>
        <end position="94"/>
    </location>
</feature>
<dbReference type="FunFam" id="3.30.160.60:FF:001049">
    <property type="entry name" value="zinc finger protein 319"/>
    <property type="match status" value="1"/>
</dbReference>
<name>A0ABD0S2T7_LOXSC</name>
<evidence type="ECO:0000313" key="11">
    <source>
        <dbReference type="Proteomes" id="UP001549921"/>
    </source>
</evidence>
<comment type="caution">
    <text evidence="10">The sequence shown here is derived from an EMBL/GenBank/DDBJ whole genome shotgun (WGS) entry which is preliminary data.</text>
</comment>
<dbReference type="InterPro" id="IPR036236">
    <property type="entry name" value="Znf_C2H2_sf"/>
</dbReference>
<evidence type="ECO:0000256" key="7">
    <source>
        <dbReference type="ARBA" id="ARBA00023242"/>
    </source>
</evidence>
<dbReference type="SMART" id="SM00355">
    <property type="entry name" value="ZnF_C2H2"/>
    <property type="match status" value="4"/>
</dbReference>
<dbReference type="Pfam" id="PF00096">
    <property type="entry name" value="zf-C2H2"/>
    <property type="match status" value="1"/>
</dbReference>
<keyword evidence="4 8" id="KW-0863">Zinc-finger</keyword>
<keyword evidence="5" id="KW-0862">Zinc</keyword>
<evidence type="ECO:0000256" key="5">
    <source>
        <dbReference type="ARBA" id="ARBA00022833"/>
    </source>
</evidence>
<keyword evidence="6" id="KW-0238">DNA-binding</keyword>
<dbReference type="Proteomes" id="UP001549921">
    <property type="component" value="Unassembled WGS sequence"/>
</dbReference>
<dbReference type="EMBL" id="JBEDNZ010000070">
    <property type="protein sequence ID" value="KAL0803194.1"/>
    <property type="molecule type" value="Genomic_DNA"/>
</dbReference>
<keyword evidence="2" id="KW-0479">Metal-binding</keyword>
<evidence type="ECO:0000256" key="6">
    <source>
        <dbReference type="ARBA" id="ARBA00023125"/>
    </source>
</evidence>
<evidence type="ECO:0000256" key="3">
    <source>
        <dbReference type="ARBA" id="ARBA00022737"/>
    </source>
</evidence>
<sequence length="122" mass="14402">RKKIICSYPECGKTYTRRLYLQNHYNFVHKKQSKYVCRECDTQFLNRTKYANHIRFVHEGKKKVKNKLCTICGRGFSENQVLIRHMRTHTGERPHACALCPARFAQSTALRAHLAHLIEINK</sequence>
<dbReference type="GO" id="GO:0008270">
    <property type="term" value="F:zinc ion binding"/>
    <property type="evidence" value="ECO:0007669"/>
    <property type="project" value="UniProtKB-KW"/>
</dbReference>
<feature type="domain" description="C2H2-type" evidence="9">
    <location>
        <begin position="35"/>
        <end position="63"/>
    </location>
</feature>
<proteinExistence type="predicted"/>
<keyword evidence="3" id="KW-0677">Repeat</keyword>
<dbReference type="FunFam" id="3.30.160.60:FF:001450">
    <property type="entry name" value="zinc finger protein 774"/>
    <property type="match status" value="1"/>
</dbReference>
<feature type="domain" description="C2H2-type" evidence="9">
    <location>
        <begin position="4"/>
        <end position="34"/>
    </location>
</feature>
<dbReference type="Pfam" id="PF13894">
    <property type="entry name" value="zf-C2H2_4"/>
    <property type="match status" value="1"/>
</dbReference>
<evidence type="ECO:0000256" key="2">
    <source>
        <dbReference type="ARBA" id="ARBA00022723"/>
    </source>
</evidence>
<reference evidence="10 11" key="1">
    <citation type="submission" date="2024-06" db="EMBL/GenBank/DDBJ databases">
        <title>A chromosome-level genome assembly of beet webworm, Loxostege sticticalis.</title>
        <authorList>
            <person name="Zhang Y."/>
        </authorList>
    </citation>
    <scope>NUCLEOTIDE SEQUENCE [LARGE SCALE GENOMIC DNA]</scope>
    <source>
        <strain evidence="10">AQ028</strain>
        <tissue evidence="10">Male pupae</tissue>
    </source>
</reference>
<dbReference type="PROSITE" id="PS50157">
    <property type="entry name" value="ZINC_FINGER_C2H2_2"/>
    <property type="match status" value="3"/>
</dbReference>
<comment type="subcellular location">
    <subcellularLocation>
        <location evidence="1">Nucleus</location>
    </subcellularLocation>
</comment>
<evidence type="ECO:0000313" key="10">
    <source>
        <dbReference type="EMBL" id="KAL0803194.1"/>
    </source>
</evidence>
<dbReference type="GO" id="GO:0003677">
    <property type="term" value="F:DNA binding"/>
    <property type="evidence" value="ECO:0007669"/>
    <property type="project" value="UniProtKB-KW"/>
</dbReference>